<proteinExistence type="predicted"/>
<dbReference type="PROSITE" id="PS00409">
    <property type="entry name" value="PROKAR_NTER_METHYL"/>
    <property type="match status" value="1"/>
</dbReference>
<name>A0A0F9V9L0_9ZZZZ</name>
<sequence>MAAKTRSRNDTVWTGAPGARGFTLVELLLVISIIALLATLLLPAISRAREYARSTVCLTNVRRLGIAGQMYLAEHRVFPPVRLKYNKNGSDFVNEYGRTKPRWQWFLDQGAGPVIDPEPYGGATFGDGDSRTMTNDYYICPSLRDKYERDIRNGAYGYNYQYLGDSRSLEDDGYFTNFPVSEERIEVPAMTVFFADSRGGDPNHGKHSYTLDPPKLAASMGIPKFGPTAGPDGPIGHSPAEARHRGNVSVALVDGHASSMTLEKLGYKLDEDDVVIPGVGNNRRWTGTGRDEPATVSDDPDEGSDGP</sequence>
<keyword evidence="2" id="KW-0812">Transmembrane</keyword>
<comment type="caution">
    <text evidence="4">The sequence shown here is derived from an EMBL/GenBank/DDBJ whole genome shotgun (WGS) entry which is preliminary data.</text>
</comment>
<organism evidence="4">
    <name type="scientific">marine sediment metagenome</name>
    <dbReference type="NCBI Taxonomy" id="412755"/>
    <lineage>
        <taxon>unclassified sequences</taxon>
        <taxon>metagenomes</taxon>
        <taxon>ecological metagenomes</taxon>
    </lineage>
</organism>
<feature type="compositionally biased region" description="Acidic residues" evidence="1">
    <location>
        <begin position="298"/>
        <end position="307"/>
    </location>
</feature>
<keyword evidence="2" id="KW-1133">Transmembrane helix</keyword>
<dbReference type="InterPro" id="IPR012902">
    <property type="entry name" value="N_methyl_site"/>
</dbReference>
<dbReference type="SUPFAM" id="SSF54523">
    <property type="entry name" value="Pili subunits"/>
    <property type="match status" value="1"/>
</dbReference>
<feature type="region of interest" description="Disordered" evidence="1">
    <location>
        <begin position="277"/>
        <end position="307"/>
    </location>
</feature>
<evidence type="ECO:0000259" key="3">
    <source>
        <dbReference type="Pfam" id="PF07596"/>
    </source>
</evidence>
<feature type="domain" description="DUF1559" evidence="3">
    <location>
        <begin position="47"/>
        <end position="111"/>
    </location>
</feature>
<evidence type="ECO:0000313" key="4">
    <source>
        <dbReference type="EMBL" id="KKO00695.1"/>
    </source>
</evidence>
<dbReference type="Pfam" id="PF07596">
    <property type="entry name" value="SBP_bac_10"/>
    <property type="match status" value="1"/>
</dbReference>
<evidence type="ECO:0000256" key="1">
    <source>
        <dbReference type="SAM" id="MobiDB-lite"/>
    </source>
</evidence>
<gene>
    <name evidence="4" type="ORF">LCGC14_0124690</name>
</gene>
<feature type="transmembrane region" description="Helical" evidence="2">
    <location>
        <begin position="27"/>
        <end position="45"/>
    </location>
</feature>
<dbReference type="Gene3D" id="3.30.700.10">
    <property type="entry name" value="Glycoprotein, Type 4 Pilin"/>
    <property type="match status" value="1"/>
</dbReference>
<reference evidence="4" key="1">
    <citation type="journal article" date="2015" name="Nature">
        <title>Complex archaea that bridge the gap between prokaryotes and eukaryotes.</title>
        <authorList>
            <person name="Spang A."/>
            <person name="Saw J.H."/>
            <person name="Jorgensen S.L."/>
            <person name="Zaremba-Niedzwiedzka K."/>
            <person name="Martijn J."/>
            <person name="Lind A.E."/>
            <person name="van Eijk R."/>
            <person name="Schleper C."/>
            <person name="Guy L."/>
            <person name="Ettema T.J."/>
        </authorList>
    </citation>
    <scope>NUCLEOTIDE SEQUENCE</scope>
</reference>
<dbReference type="NCBIfam" id="TIGR02532">
    <property type="entry name" value="IV_pilin_GFxxxE"/>
    <property type="match status" value="1"/>
</dbReference>
<accession>A0A0F9V9L0</accession>
<dbReference type="EMBL" id="LAZR01000039">
    <property type="protein sequence ID" value="KKO00695.1"/>
    <property type="molecule type" value="Genomic_DNA"/>
</dbReference>
<dbReference type="InterPro" id="IPR011453">
    <property type="entry name" value="DUF1559"/>
</dbReference>
<dbReference type="AlphaFoldDB" id="A0A0F9V9L0"/>
<dbReference type="InterPro" id="IPR045584">
    <property type="entry name" value="Pilin-like"/>
</dbReference>
<protein>
    <recommendedName>
        <fullName evidence="3">DUF1559 domain-containing protein</fullName>
    </recommendedName>
</protein>
<keyword evidence="2" id="KW-0472">Membrane</keyword>
<dbReference type="Pfam" id="PF07963">
    <property type="entry name" value="N_methyl"/>
    <property type="match status" value="1"/>
</dbReference>
<dbReference type="PANTHER" id="PTHR30093">
    <property type="entry name" value="GENERAL SECRETION PATHWAY PROTEIN G"/>
    <property type="match status" value="1"/>
</dbReference>
<evidence type="ECO:0000256" key="2">
    <source>
        <dbReference type="SAM" id="Phobius"/>
    </source>
</evidence>
<dbReference type="PANTHER" id="PTHR30093:SF2">
    <property type="entry name" value="TYPE II SECRETION SYSTEM PROTEIN H"/>
    <property type="match status" value="1"/>
</dbReference>